<dbReference type="Proteomes" id="UP001205906">
    <property type="component" value="Unassembled WGS sequence"/>
</dbReference>
<dbReference type="EMBL" id="JAMXQS010000005">
    <property type="protein sequence ID" value="MCO6050413.1"/>
    <property type="molecule type" value="Genomic_DNA"/>
</dbReference>
<accession>A0ABT1C6X6</accession>
<feature type="compositionally biased region" description="Basic and acidic residues" evidence="1">
    <location>
        <begin position="57"/>
        <end position="67"/>
    </location>
</feature>
<keyword evidence="3" id="KW-1185">Reference proteome</keyword>
<organism evidence="2 3">
    <name type="scientific">Mesorhizobium liriopis</name>
    <dbReference type="NCBI Taxonomy" id="2953882"/>
    <lineage>
        <taxon>Bacteria</taxon>
        <taxon>Pseudomonadati</taxon>
        <taxon>Pseudomonadota</taxon>
        <taxon>Alphaproteobacteria</taxon>
        <taxon>Hyphomicrobiales</taxon>
        <taxon>Phyllobacteriaceae</taxon>
        <taxon>Mesorhizobium</taxon>
    </lineage>
</organism>
<feature type="region of interest" description="Disordered" evidence="1">
    <location>
        <begin position="57"/>
        <end position="87"/>
    </location>
</feature>
<evidence type="ECO:0000256" key="1">
    <source>
        <dbReference type="SAM" id="MobiDB-lite"/>
    </source>
</evidence>
<reference evidence="2 3" key="1">
    <citation type="submission" date="2022-06" db="EMBL/GenBank/DDBJ databases">
        <title>Mesorhizobium sp. strain RP14 Genome sequencing and assembly.</title>
        <authorList>
            <person name="Kim I."/>
        </authorList>
    </citation>
    <scope>NUCLEOTIDE SEQUENCE [LARGE SCALE GENOMIC DNA]</scope>
    <source>
        <strain evidence="3">RP14(2022)</strain>
    </source>
</reference>
<proteinExistence type="predicted"/>
<evidence type="ECO:0000313" key="3">
    <source>
        <dbReference type="Proteomes" id="UP001205906"/>
    </source>
</evidence>
<dbReference type="RefSeq" id="WP_252819012.1">
    <property type="nucleotide sequence ID" value="NZ_JAMXQS010000005.1"/>
</dbReference>
<evidence type="ECO:0000313" key="2">
    <source>
        <dbReference type="EMBL" id="MCO6050413.1"/>
    </source>
</evidence>
<name>A0ABT1C6X6_9HYPH</name>
<protein>
    <submittedName>
        <fullName evidence="2">Uncharacterized protein</fullName>
    </submittedName>
</protein>
<sequence length="87" mass="9621">MIADMVCLPFPEMFLRVKDGENCKKFAENAAGSAKACPNSVRKPDFDRLEAAFRRNRCGRQDGEKSSNFDGGIKKAARRPPSGKKVT</sequence>
<comment type="caution">
    <text evidence="2">The sequence shown here is derived from an EMBL/GenBank/DDBJ whole genome shotgun (WGS) entry which is preliminary data.</text>
</comment>
<feature type="compositionally biased region" description="Basic residues" evidence="1">
    <location>
        <begin position="75"/>
        <end position="87"/>
    </location>
</feature>
<gene>
    <name evidence="2" type="ORF">NGM99_11530</name>
</gene>